<gene>
    <name evidence="1" type="ORF">CGU03_04025</name>
</gene>
<dbReference type="RefSeq" id="WP_081022239.1">
    <property type="nucleotide sequence ID" value="NZ_LBGP01000007.1"/>
</dbReference>
<protein>
    <submittedName>
        <fullName evidence="1">DUF2256 domain-containing protein</fullName>
    </submittedName>
</protein>
<evidence type="ECO:0000313" key="1">
    <source>
        <dbReference type="EMBL" id="PAR22151.1"/>
    </source>
</evidence>
<comment type="caution">
    <text evidence="1">The sequence shown here is derived from an EMBL/GenBank/DDBJ whole genome shotgun (WGS) entry which is preliminary data.</text>
</comment>
<name>A0A271VVQ4_VIBMT</name>
<dbReference type="PANTHER" id="PTHR37463:SF1">
    <property type="entry name" value="DUF2256 DOMAIN-CONTAINING PROTEIN"/>
    <property type="match status" value="1"/>
</dbReference>
<reference evidence="2" key="1">
    <citation type="submission" date="2017-07" db="EMBL/GenBank/DDBJ databases">
        <authorList>
            <person name="Boucher Y."/>
            <person name="Orata F.D."/>
        </authorList>
    </citation>
    <scope>NUCLEOTIDE SEQUENCE [LARGE SCALE GENOMIC DNA]</scope>
    <source>
        <strain evidence="2">OYP9E10</strain>
    </source>
</reference>
<proteinExistence type="predicted"/>
<dbReference type="PIRSF" id="PIRSF037205">
    <property type="entry name" value="UCP037205"/>
    <property type="match status" value="1"/>
</dbReference>
<dbReference type="Pfam" id="PF10013">
    <property type="entry name" value="DUF2256"/>
    <property type="match status" value="1"/>
</dbReference>
<sequence>MASHKKAHLAHKICPVCMRSFVWRKKWQRCWAEVTYCSERCRRNRSGLTKAYANS</sequence>
<dbReference type="PANTHER" id="PTHR37463">
    <property type="entry name" value="GSL3115 PROTEIN"/>
    <property type="match status" value="1"/>
</dbReference>
<accession>A0A271VVQ4</accession>
<evidence type="ECO:0000313" key="2">
    <source>
        <dbReference type="Proteomes" id="UP000216173"/>
    </source>
</evidence>
<dbReference type="AlphaFoldDB" id="A0A271VVQ4"/>
<dbReference type="Proteomes" id="UP000216173">
    <property type="component" value="Unassembled WGS sequence"/>
</dbReference>
<organism evidence="1 2">
    <name type="scientific">Vibrio metoecus</name>
    <dbReference type="NCBI Taxonomy" id="1481663"/>
    <lineage>
        <taxon>Bacteria</taxon>
        <taxon>Pseudomonadati</taxon>
        <taxon>Pseudomonadota</taxon>
        <taxon>Gammaproteobacteria</taxon>
        <taxon>Vibrionales</taxon>
        <taxon>Vibrionaceae</taxon>
        <taxon>Vibrio</taxon>
    </lineage>
</organism>
<dbReference type="InterPro" id="IPR017136">
    <property type="entry name" value="UCP037205"/>
</dbReference>
<dbReference type="EMBL" id="NMSH01000004">
    <property type="protein sequence ID" value="PAR22151.1"/>
    <property type="molecule type" value="Genomic_DNA"/>
</dbReference>
<dbReference type="OrthoDB" id="27194at2"/>